<keyword evidence="3" id="KW-0863">Zinc-finger</keyword>
<keyword evidence="6" id="KW-0067">ATP-binding</keyword>
<dbReference type="GO" id="GO:0005524">
    <property type="term" value="F:ATP binding"/>
    <property type="evidence" value="ECO:0007669"/>
    <property type="project" value="UniProtKB-KW"/>
</dbReference>
<dbReference type="CDD" id="cd18793">
    <property type="entry name" value="SF2_C_SNF"/>
    <property type="match status" value="1"/>
</dbReference>
<evidence type="ECO:0000256" key="3">
    <source>
        <dbReference type="ARBA" id="ARBA00022771"/>
    </source>
</evidence>
<evidence type="ECO:0000259" key="9">
    <source>
        <dbReference type="PROSITE" id="PS51192"/>
    </source>
</evidence>
<accession>A0A8B7BNI5</accession>
<dbReference type="SMART" id="SM00487">
    <property type="entry name" value="DEXDc"/>
    <property type="match status" value="1"/>
</dbReference>
<dbReference type="GO" id="GO:0008270">
    <property type="term" value="F:zinc ion binding"/>
    <property type="evidence" value="ECO:0007669"/>
    <property type="project" value="UniProtKB-KW"/>
</dbReference>
<dbReference type="InterPro" id="IPR017907">
    <property type="entry name" value="Znf_RING_CS"/>
</dbReference>
<protein>
    <submittedName>
        <fullName evidence="12 13">F-box protein At3g54460</fullName>
    </submittedName>
</protein>
<dbReference type="OrthoDB" id="448448at2759"/>
<evidence type="ECO:0000313" key="12">
    <source>
        <dbReference type="RefSeq" id="XP_008782001.2"/>
    </source>
</evidence>
<dbReference type="PANTHER" id="PTHR45626:SF14">
    <property type="entry name" value="ATP-DEPENDENT DNA HELICASE (EUROFUNG)"/>
    <property type="match status" value="1"/>
</dbReference>
<dbReference type="Gene3D" id="3.40.50.10810">
    <property type="entry name" value="Tandem AAA-ATPase domain"/>
    <property type="match status" value="1"/>
</dbReference>
<dbReference type="InterPro" id="IPR050628">
    <property type="entry name" value="SNF2_RAD54_helicase_TF"/>
</dbReference>
<dbReference type="RefSeq" id="XP_026658245.2">
    <property type="nucleotide sequence ID" value="XM_026802444.2"/>
</dbReference>
<dbReference type="PROSITE" id="PS51192">
    <property type="entry name" value="HELICASE_ATP_BIND_1"/>
    <property type="match status" value="1"/>
</dbReference>
<evidence type="ECO:0000256" key="6">
    <source>
        <dbReference type="ARBA" id="ARBA00022840"/>
    </source>
</evidence>
<evidence type="ECO:0000259" key="10">
    <source>
        <dbReference type="PROSITE" id="PS51194"/>
    </source>
</evidence>
<feature type="region of interest" description="Disordered" evidence="7">
    <location>
        <begin position="74"/>
        <end position="108"/>
    </location>
</feature>
<dbReference type="CDD" id="cd18008">
    <property type="entry name" value="DEXDc_SHPRH-like"/>
    <property type="match status" value="1"/>
</dbReference>
<dbReference type="Proteomes" id="UP000228380">
    <property type="component" value="Chromosome 13"/>
</dbReference>
<evidence type="ECO:0000313" key="13">
    <source>
        <dbReference type="RefSeq" id="XP_008782002.2"/>
    </source>
</evidence>
<dbReference type="Gene3D" id="3.40.50.300">
    <property type="entry name" value="P-loop containing nucleotide triphosphate hydrolases"/>
    <property type="match status" value="1"/>
</dbReference>
<evidence type="ECO:0000313" key="14">
    <source>
        <dbReference type="RefSeq" id="XP_026658245.2"/>
    </source>
</evidence>
<dbReference type="InterPro" id="IPR001810">
    <property type="entry name" value="F-box_dom"/>
</dbReference>
<sequence>MEDGLLNHHKLCGFLPAVVSVSSPQEPRGDAAPPRPTLAPGTPCSLFSDGAVAGFRSQDGLLLLVLQESNVKADPEETEFSMPDKAKIGGGGGGAGAPVSSSKRRRRRRRRGIVLVNGSMSVVQQLHALRAHSCLEIEARVVRVSVRGDGEARAVVLIDVYLPVEVWSGWQFPKSRALAASLFKHVSCNWEIRNSMLSFDWKADYSLADEKHIWSCTDCHVLGCEMHCSSSDSGNKRLFDLHEIFKSLPSVAKEKKMQSTRIEPENASLHRGIWDIADDVLTNVLTQLSPKDLVRVSATCRHLRSLAISIMPCMKLKLFPHQEAAVEWMLKRERNGETLAHPLYTHFSTEDGFSLYINIVTGEISTGMAPMINDFRGGMFCDEPGLGKTVTALSLILKTHGTFADPPHGADVIWCMHSSDKKCGYYEVSSNNVMAGNLFPTWKRLLGQNLRRGKVCSSMPSLEFSSAEMTKSPLRKRGRSMGPEHAVGLAASSYGKPGILSCTDTHSRPVTRVLRCTRSLSRVQRNLLDTYGEISGCDKKRKATENVVDSTNISKVPKLDHFAKDIVMPRSCNSHKEPEKDNAGFDSSETWVQCDACRKWRKLSERSTLDATAAWFCSMNNDPLHQSCAAPEESWDYKRRITNLPGFYTKGTSQGKEQNISFFASVLKENFMLLNSETRNALRWLANLSDNKLIEMETVGLTLPILDSRMASDRDSRGFHKIFQAFGLVRRVERLVSRWYYPSKLDNLAFDLTALRIALTKPLDLFRLYLSRATLIVVPSNLVDHWKTQIQKHVRPGQLRVYVWADHKKPCAHNLAWDYDIVITTFNRLSAEWGPRKRSVLMQVHWLRVMLDEGHTLGSSLSLTNKLQMAISLAASNRWILTGTPTPNTPNSQVAHLQPMLKFLHEEAYGENQESWEAGILRPFEAQMEEGRLRLLQLLQRTMISARKIDLKNIPPCIKKATYLHFTEEHARSYNELVATVRRNILMADWNDPSHVESLLNPKQWKFRSTTIMNVRLSCCVAGHIKVTDAGQDIQETMDILAQQGLDPLSEEYVLIKNYLLYGCYCFRCKDWCRLPVITPCRHLLCLDCVALDSQKCTFPGCDNPYEMQSPEILTRPENPNPKWPVPKDLIELQPSYKQDAWDPDWQSTSSSKVAYLIERLKVLQESNRKIGCCLDKKDDTKASINSQKRSCTVFTHQGTATRPNDESCKMLPEKVIIFSQFLEHIHVIEQQLTVAGIEYAGMYSPMHSCNKMKSLMSFQQNLSCIALLMDGSAALGLDLSFVTHVFLMEPIWDRSMEEQVISRAHRMGATRPIYVETLAMRGTIEDQMLEFLQDASERRRTLKEESRKTDHEGSRGHRTIHDFAESNYLAELSFVRTNVKA</sequence>
<reference evidence="11" key="1">
    <citation type="journal article" date="2019" name="Nat. Commun.">
        <title>Genome-wide association mapping of date palm fruit traits.</title>
        <authorList>
            <person name="Hazzouri K.M."/>
            <person name="Gros-Balthazard M."/>
            <person name="Flowers J.M."/>
            <person name="Copetti D."/>
            <person name="Lemansour A."/>
            <person name="Lebrun M."/>
            <person name="Masmoudi K."/>
            <person name="Ferrand S."/>
            <person name="Dhar M.I."/>
            <person name="Fresquez Z.A."/>
            <person name="Rosas U."/>
            <person name="Zhang J."/>
            <person name="Talag J."/>
            <person name="Lee S."/>
            <person name="Kudrna D."/>
            <person name="Powell R.F."/>
            <person name="Leitch I.J."/>
            <person name="Krueger R.R."/>
            <person name="Wing R.A."/>
            <person name="Amiri K.M.A."/>
            <person name="Purugganan M.D."/>
        </authorList>
    </citation>
    <scope>NUCLEOTIDE SEQUENCE [LARGE SCALE GENOMIC DNA]</scope>
    <source>
        <strain evidence="11">cv. Khalas</strain>
    </source>
</reference>
<dbReference type="InterPro" id="IPR027417">
    <property type="entry name" value="P-loop_NTPase"/>
</dbReference>
<evidence type="ECO:0000256" key="2">
    <source>
        <dbReference type="ARBA" id="ARBA00022741"/>
    </source>
</evidence>
<keyword evidence="2" id="KW-0547">Nucleotide-binding</keyword>
<keyword evidence="11" id="KW-1185">Reference proteome</keyword>
<proteinExistence type="predicted"/>
<dbReference type="RefSeq" id="XP_008782002.2">
    <property type="nucleotide sequence ID" value="XM_008783780.4"/>
</dbReference>
<dbReference type="PROSITE" id="PS51050">
    <property type="entry name" value="ZF_CW"/>
    <property type="match status" value="1"/>
</dbReference>
<dbReference type="RefSeq" id="XP_008782001.2">
    <property type="nucleotide sequence ID" value="XM_008783779.4"/>
</dbReference>
<dbReference type="Pfam" id="PF07496">
    <property type="entry name" value="zf-CW"/>
    <property type="match status" value="1"/>
</dbReference>
<dbReference type="Pfam" id="PF00271">
    <property type="entry name" value="Helicase_C"/>
    <property type="match status" value="1"/>
</dbReference>
<dbReference type="Gene3D" id="3.30.40.100">
    <property type="match status" value="1"/>
</dbReference>
<evidence type="ECO:0000256" key="4">
    <source>
        <dbReference type="ARBA" id="ARBA00022801"/>
    </source>
</evidence>
<evidence type="ECO:0000313" key="11">
    <source>
        <dbReference type="Proteomes" id="UP000228380"/>
    </source>
</evidence>
<organism evidence="11 12">
    <name type="scientific">Phoenix dactylifera</name>
    <name type="common">Date palm</name>
    <dbReference type="NCBI Taxonomy" id="42345"/>
    <lineage>
        <taxon>Eukaryota</taxon>
        <taxon>Viridiplantae</taxon>
        <taxon>Streptophyta</taxon>
        <taxon>Embryophyta</taxon>
        <taxon>Tracheophyta</taxon>
        <taxon>Spermatophyta</taxon>
        <taxon>Magnoliopsida</taxon>
        <taxon>Liliopsida</taxon>
        <taxon>Arecaceae</taxon>
        <taxon>Coryphoideae</taxon>
        <taxon>Phoeniceae</taxon>
        <taxon>Phoenix</taxon>
    </lineage>
</organism>
<dbReference type="InterPro" id="IPR038718">
    <property type="entry name" value="SNF2-like_sf"/>
</dbReference>
<dbReference type="GeneID" id="103701638"/>
<dbReference type="GO" id="GO:0006281">
    <property type="term" value="P:DNA repair"/>
    <property type="evidence" value="ECO:0007669"/>
    <property type="project" value="TreeGrafter"/>
</dbReference>
<dbReference type="Pfam" id="PF00176">
    <property type="entry name" value="SNF2-rel_dom"/>
    <property type="match status" value="1"/>
</dbReference>
<gene>
    <name evidence="12 13 14" type="primary">LOC103701638</name>
</gene>
<feature type="domain" description="CW-type" evidence="8">
    <location>
        <begin position="585"/>
        <end position="636"/>
    </location>
</feature>
<dbReference type="SUPFAM" id="SSF52540">
    <property type="entry name" value="P-loop containing nucleoside triphosphate hydrolases"/>
    <property type="match status" value="3"/>
</dbReference>
<evidence type="ECO:0000256" key="1">
    <source>
        <dbReference type="ARBA" id="ARBA00022723"/>
    </source>
</evidence>
<dbReference type="InterPro" id="IPR049730">
    <property type="entry name" value="SNF2/RAD54-like_C"/>
</dbReference>
<feature type="domain" description="Helicase ATP-binding" evidence="9">
    <location>
        <begin position="738"/>
        <end position="903"/>
    </location>
</feature>
<dbReference type="InterPro" id="IPR000330">
    <property type="entry name" value="SNF2_N"/>
</dbReference>
<dbReference type="InterPro" id="IPR014001">
    <property type="entry name" value="Helicase_ATP-bd"/>
</dbReference>
<dbReference type="InterPro" id="IPR011124">
    <property type="entry name" value="Znf_CW"/>
</dbReference>
<dbReference type="SUPFAM" id="SSF81383">
    <property type="entry name" value="F-box domain"/>
    <property type="match status" value="1"/>
</dbReference>
<dbReference type="GO" id="GO:0016787">
    <property type="term" value="F:hydrolase activity"/>
    <property type="evidence" value="ECO:0007669"/>
    <property type="project" value="UniProtKB-KW"/>
</dbReference>
<keyword evidence="4" id="KW-0378">Hydrolase</keyword>
<name>A0A8B7BNI5_PHODC</name>
<dbReference type="PROSITE" id="PS00518">
    <property type="entry name" value="ZF_RING_1"/>
    <property type="match status" value="1"/>
</dbReference>
<keyword evidence="5" id="KW-0862">Zinc</keyword>
<dbReference type="KEGG" id="pda:103701638"/>
<evidence type="ECO:0000256" key="7">
    <source>
        <dbReference type="SAM" id="MobiDB-lite"/>
    </source>
</evidence>
<dbReference type="InterPro" id="IPR036047">
    <property type="entry name" value="F-box-like_dom_sf"/>
</dbReference>
<keyword evidence="1" id="KW-0479">Metal-binding</keyword>
<dbReference type="GO" id="GO:0008094">
    <property type="term" value="F:ATP-dependent activity, acting on DNA"/>
    <property type="evidence" value="ECO:0007669"/>
    <property type="project" value="TreeGrafter"/>
</dbReference>
<dbReference type="SMART" id="SM00256">
    <property type="entry name" value="FBOX"/>
    <property type="match status" value="1"/>
</dbReference>
<dbReference type="CDD" id="cd09917">
    <property type="entry name" value="F-box_SF"/>
    <property type="match status" value="1"/>
</dbReference>
<evidence type="ECO:0000256" key="5">
    <source>
        <dbReference type="ARBA" id="ARBA00022833"/>
    </source>
</evidence>
<reference evidence="12 13" key="2">
    <citation type="submission" date="2025-04" db="UniProtKB">
        <authorList>
            <consortium name="RefSeq"/>
        </authorList>
    </citation>
    <scope>IDENTIFICATION</scope>
    <source>
        <tissue evidence="12 13">Young leaves</tissue>
    </source>
</reference>
<dbReference type="PROSITE" id="PS51194">
    <property type="entry name" value="HELICASE_CTER"/>
    <property type="match status" value="1"/>
</dbReference>
<dbReference type="PANTHER" id="PTHR45626">
    <property type="entry name" value="TRANSCRIPTION TERMINATION FACTOR 2-RELATED"/>
    <property type="match status" value="1"/>
</dbReference>
<dbReference type="Pfam" id="PF12937">
    <property type="entry name" value="F-box-like"/>
    <property type="match status" value="1"/>
</dbReference>
<dbReference type="GO" id="GO:0005634">
    <property type="term" value="C:nucleus"/>
    <property type="evidence" value="ECO:0007669"/>
    <property type="project" value="TreeGrafter"/>
</dbReference>
<feature type="domain" description="Helicase C-terminal" evidence="10">
    <location>
        <begin position="1204"/>
        <end position="1355"/>
    </location>
</feature>
<dbReference type="SMART" id="SM00490">
    <property type="entry name" value="HELICc"/>
    <property type="match status" value="1"/>
</dbReference>
<dbReference type="InterPro" id="IPR001650">
    <property type="entry name" value="Helicase_C-like"/>
</dbReference>
<evidence type="ECO:0000259" key="8">
    <source>
        <dbReference type="PROSITE" id="PS51050"/>
    </source>
</evidence>